<gene>
    <name evidence="1" type="ORF">GYMLUDRAFT_135909</name>
</gene>
<evidence type="ECO:0000313" key="2">
    <source>
        <dbReference type="Proteomes" id="UP000053593"/>
    </source>
</evidence>
<reference evidence="1 2" key="1">
    <citation type="submission" date="2014-04" db="EMBL/GenBank/DDBJ databases">
        <title>Evolutionary Origins and Diversification of the Mycorrhizal Mutualists.</title>
        <authorList>
            <consortium name="DOE Joint Genome Institute"/>
            <consortium name="Mycorrhizal Genomics Consortium"/>
            <person name="Kohler A."/>
            <person name="Kuo A."/>
            <person name="Nagy L.G."/>
            <person name="Floudas D."/>
            <person name="Copeland A."/>
            <person name="Barry K.W."/>
            <person name="Cichocki N."/>
            <person name="Veneault-Fourrey C."/>
            <person name="LaButti K."/>
            <person name="Lindquist E.A."/>
            <person name="Lipzen A."/>
            <person name="Lundell T."/>
            <person name="Morin E."/>
            <person name="Murat C."/>
            <person name="Riley R."/>
            <person name="Ohm R."/>
            <person name="Sun H."/>
            <person name="Tunlid A."/>
            <person name="Henrissat B."/>
            <person name="Grigoriev I.V."/>
            <person name="Hibbett D.S."/>
            <person name="Martin F."/>
        </authorList>
    </citation>
    <scope>NUCLEOTIDE SEQUENCE [LARGE SCALE GENOMIC DNA]</scope>
    <source>
        <strain evidence="1 2">FD-317 M1</strain>
    </source>
</reference>
<keyword evidence="2" id="KW-1185">Reference proteome</keyword>
<dbReference type="HOGENOM" id="CLU_184649_0_0_1"/>
<feature type="non-terminal residue" evidence="1">
    <location>
        <position position="71"/>
    </location>
</feature>
<evidence type="ECO:0000313" key="1">
    <source>
        <dbReference type="EMBL" id="KIK60532.1"/>
    </source>
</evidence>
<protein>
    <submittedName>
        <fullName evidence="1">Uncharacterized protein</fullName>
    </submittedName>
</protein>
<name>A0A0D0CNY5_9AGAR</name>
<dbReference type="EMBL" id="KN834775">
    <property type="protein sequence ID" value="KIK60532.1"/>
    <property type="molecule type" value="Genomic_DNA"/>
</dbReference>
<dbReference type="AlphaFoldDB" id="A0A0D0CNY5"/>
<dbReference type="Proteomes" id="UP000053593">
    <property type="component" value="Unassembled WGS sequence"/>
</dbReference>
<dbReference type="OrthoDB" id="6511194at2759"/>
<sequence>RFQHALNLEILPSLGIQCQCPLCEQTACHWLLALGWQLTVLQKGVYMDGHKRWDVVEYRGKVFLPAMAEYE</sequence>
<accession>A0A0D0CNY5</accession>
<feature type="non-terminal residue" evidence="1">
    <location>
        <position position="1"/>
    </location>
</feature>
<organism evidence="1 2">
    <name type="scientific">Collybiopsis luxurians FD-317 M1</name>
    <dbReference type="NCBI Taxonomy" id="944289"/>
    <lineage>
        <taxon>Eukaryota</taxon>
        <taxon>Fungi</taxon>
        <taxon>Dikarya</taxon>
        <taxon>Basidiomycota</taxon>
        <taxon>Agaricomycotina</taxon>
        <taxon>Agaricomycetes</taxon>
        <taxon>Agaricomycetidae</taxon>
        <taxon>Agaricales</taxon>
        <taxon>Marasmiineae</taxon>
        <taxon>Omphalotaceae</taxon>
        <taxon>Collybiopsis</taxon>
        <taxon>Collybiopsis luxurians</taxon>
    </lineage>
</organism>
<proteinExistence type="predicted"/>